<dbReference type="Gene3D" id="1.10.510.10">
    <property type="entry name" value="Transferase(Phosphotransferase) domain 1"/>
    <property type="match status" value="1"/>
</dbReference>
<dbReference type="InterPro" id="IPR000719">
    <property type="entry name" value="Prot_kinase_dom"/>
</dbReference>
<dbReference type="GO" id="GO:0005737">
    <property type="term" value="C:cytoplasm"/>
    <property type="evidence" value="ECO:0007669"/>
    <property type="project" value="TreeGrafter"/>
</dbReference>
<evidence type="ECO:0000256" key="1">
    <source>
        <dbReference type="SAM" id="MobiDB-lite"/>
    </source>
</evidence>
<protein>
    <recommendedName>
        <fullName evidence="2">Protein kinase domain-containing protein</fullName>
    </recommendedName>
</protein>
<evidence type="ECO:0000259" key="2">
    <source>
        <dbReference type="PROSITE" id="PS50011"/>
    </source>
</evidence>
<feature type="region of interest" description="Disordered" evidence="1">
    <location>
        <begin position="527"/>
        <end position="547"/>
    </location>
</feature>
<sequence length="1001" mass="110722">MGASESKLTSGYTVQTTWDKQGTAFTVQRAITKATNSSVTVFSYKKSAQDTDDVNLLGKAVQRLRTIRHPGIIKFINGQADGKGVVMVTEPVTPLSETLATLPEEDICVGLYNVIKTIDFLHSQELSHNNIHMSSIYVTDSDHRWVVGGMEYATSFDDSAAEILPKLHQHYPEDAIPPEDTVPPKEGTQPDARDVYSLGKLISSVIASFVTASEAREGKHNGFDWLELQLLADRLIAPIPEDRPRVVDVLRSPWFEENVLINVVELFLKEIRVIDPHVKRMRFKHLPEELRSLSLPTLTSYVLPLILSEEFASEPGVDAFFEQLFVPRVEGQLQNVGILPVFTYDEHILPFIESMLRIRTYNVRIIMLSLFNCYLNELLQWEHTLLQNLIIPELMAGLEETDDTIYLLSLCALTEATNRLCLDMPNPTSLTKPGALMNDLTTEEAPVRGVLGIKSTLQEGRAPAGPSGIPRAVRKKPVSSPTKTPTGEGPRPLVKRNISMGLLPGAGDWGDSKDAGIASVRAKRQSIALGSAPTEPSPATSSHAEGTDRRYTAQLLVENHLIPHTLSVCVQETISFDQKWMILDAIVTLWKSLCIAEGTNKASSDVRYLTTSILKCFHLILKVLPPTMKTEFYCNRLVGDATRSLESSSMHWLARTIDLGTPFIKDDNRDVRRQISQTVLNVITVIAAAMDRAPTIARKRDESSVANKLRKVYDRLSRTRTVFPRTGPRSSAVLSQPPIRSVVRDREQPTALSAQSSTADLYAGGVPSATWDDGHWSDEFEAADEQRLHPEPFVESPASEEQQEAFAPPLIPDPKAEEEREAEKQMRLEKLKAKREAREAELRLKRERKKSLVTSIKTECSASAVTCDSNHTDCALSNETNQAESPLDTSSPAPLEQSLSVIVGVPLTKLKDPELAEEMDYFRDMEPAIPAPTLLVLEHLADMHSKASQEASPALGQSPQPNISTPPLLTPTSSRLAMLEVVTDDVVGSGWGHDGLSDFDD</sequence>
<dbReference type="InterPro" id="IPR011989">
    <property type="entry name" value="ARM-like"/>
</dbReference>
<accession>A0A507DXY3</accession>
<dbReference type="GO" id="GO:0004672">
    <property type="term" value="F:protein kinase activity"/>
    <property type="evidence" value="ECO:0007669"/>
    <property type="project" value="InterPro"/>
</dbReference>
<dbReference type="SUPFAM" id="SSF56112">
    <property type="entry name" value="Protein kinase-like (PK-like)"/>
    <property type="match status" value="1"/>
</dbReference>
<dbReference type="GO" id="GO:0005524">
    <property type="term" value="F:ATP binding"/>
    <property type="evidence" value="ECO:0007669"/>
    <property type="project" value="InterPro"/>
</dbReference>
<name>A0A507DXY3_9FUNG</name>
<reference evidence="3 4" key="1">
    <citation type="journal article" date="2019" name="Sci. Rep.">
        <title>Comparative genomics of chytrid fungi reveal insights into the obligate biotrophic and pathogenic lifestyle of Synchytrium endobioticum.</title>
        <authorList>
            <person name="van de Vossenberg B.T.L.H."/>
            <person name="Warris S."/>
            <person name="Nguyen H.D.T."/>
            <person name="van Gent-Pelzer M.P.E."/>
            <person name="Joly D.L."/>
            <person name="van de Geest H.C."/>
            <person name="Bonants P.J.M."/>
            <person name="Smith D.S."/>
            <person name="Levesque C.A."/>
            <person name="van der Lee T.A.J."/>
        </authorList>
    </citation>
    <scope>NUCLEOTIDE SEQUENCE [LARGE SCALE GENOMIC DNA]</scope>
    <source>
        <strain evidence="3 4">CBS 809.83</strain>
    </source>
</reference>
<evidence type="ECO:0000313" key="4">
    <source>
        <dbReference type="Proteomes" id="UP000318582"/>
    </source>
</evidence>
<dbReference type="InterPro" id="IPR051177">
    <property type="entry name" value="CIK-Related_Protein"/>
</dbReference>
<organism evidence="3 4">
    <name type="scientific">Powellomyces hirtus</name>
    <dbReference type="NCBI Taxonomy" id="109895"/>
    <lineage>
        <taxon>Eukaryota</taxon>
        <taxon>Fungi</taxon>
        <taxon>Fungi incertae sedis</taxon>
        <taxon>Chytridiomycota</taxon>
        <taxon>Chytridiomycota incertae sedis</taxon>
        <taxon>Chytridiomycetes</taxon>
        <taxon>Spizellomycetales</taxon>
        <taxon>Powellomycetaceae</taxon>
        <taxon>Powellomyces</taxon>
    </lineage>
</organism>
<gene>
    <name evidence="3" type="ORF">PhCBS80983_g04863</name>
</gene>
<proteinExistence type="predicted"/>
<feature type="region of interest" description="Disordered" evidence="1">
    <location>
        <begin position="945"/>
        <end position="970"/>
    </location>
</feature>
<comment type="caution">
    <text evidence="3">The sequence shown here is derived from an EMBL/GenBank/DDBJ whole genome shotgun (WGS) entry which is preliminary data.</text>
</comment>
<dbReference type="Gene3D" id="1.25.10.10">
    <property type="entry name" value="Leucine-rich Repeat Variant"/>
    <property type="match status" value="1"/>
</dbReference>
<dbReference type="Gene3D" id="3.30.200.20">
    <property type="entry name" value="Phosphorylase Kinase, domain 1"/>
    <property type="match status" value="1"/>
</dbReference>
<feature type="compositionally biased region" description="Polar residues" evidence="1">
    <location>
        <begin position="750"/>
        <end position="759"/>
    </location>
</feature>
<feature type="region of interest" description="Disordered" evidence="1">
    <location>
        <begin position="723"/>
        <end position="766"/>
    </location>
</feature>
<dbReference type="EMBL" id="QEAQ01000088">
    <property type="protein sequence ID" value="TPX56005.1"/>
    <property type="molecule type" value="Genomic_DNA"/>
</dbReference>
<dbReference type="GO" id="GO:0006409">
    <property type="term" value="P:tRNA export from nucleus"/>
    <property type="evidence" value="ECO:0007669"/>
    <property type="project" value="TreeGrafter"/>
</dbReference>
<dbReference type="Proteomes" id="UP000318582">
    <property type="component" value="Unassembled WGS sequence"/>
</dbReference>
<dbReference type="AlphaFoldDB" id="A0A507DXY3"/>
<keyword evidence="4" id="KW-1185">Reference proteome</keyword>
<dbReference type="PROSITE" id="PS50011">
    <property type="entry name" value="PROTEIN_KINASE_DOM"/>
    <property type="match status" value="1"/>
</dbReference>
<dbReference type="PANTHER" id="PTHR12984:SF3">
    <property type="entry name" value="N-TERMINAL KINASE-LIKE PROTEIN"/>
    <property type="match status" value="1"/>
</dbReference>
<dbReference type="STRING" id="109895.A0A507DXY3"/>
<feature type="domain" description="Protein kinase" evidence="2">
    <location>
        <begin position="13"/>
        <end position="255"/>
    </location>
</feature>
<dbReference type="PANTHER" id="PTHR12984">
    <property type="entry name" value="SCY1-RELATED S/T PROTEIN KINASE-LIKE"/>
    <property type="match status" value="1"/>
</dbReference>
<feature type="compositionally biased region" description="Polar residues" evidence="1">
    <location>
        <begin position="948"/>
        <end position="970"/>
    </location>
</feature>
<dbReference type="InterPro" id="IPR011009">
    <property type="entry name" value="Kinase-like_dom_sf"/>
</dbReference>
<feature type="compositionally biased region" description="Basic and acidic residues" evidence="1">
    <location>
        <begin position="814"/>
        <end position="825"/>
    </location>
</feature>
<feature type="region of interest" description="Disordered" evidence="1">
    <location>
        <begin position="793"/>
        <end position="825"/>
    </location>
</feature>
<evidence type="ECO:0000313" key="3">
    <source>
        <dbReference type="EMBL" id="TPX56005.1"/>
    </source>
</evidence>
<feature type="compositionally biased region" description="Low complexity" evidence="1">
    <location>
        <begin position="531"/>
        <end position="542"/>
    </location>
</feature>
<feature type="region of interest" description="Disordered" evidence="1">
    <location>
        <begin position="458"/>
        <end position="495"/>
    </location>
</feature>